<organism evidence="2 3">
    <name type="scientific">Boletus reticuloceps</name>
    <dbReference type="NCBI Taxonomy" id="495285"/>
    <lineage>
        <taxon>Eukaryota</taxon>
        <taxon>Fungi</taxon>
        <taxon>Dikarya</taxon>
        <taxon>Basidiomycota</taxon>
        <taxon>Agaricomycotina</taxon>
        <taxon>Agaricomycetes</taxon>
        <taxon>Agaricomycetidae</taxon>
        <taxon>Boletales</taxon>
        <taxon>Boletineae</taxon>
        <taxon>Boletaceae</taxon>
        <taxon>Boletoideae</taxon>
        <taxon>Boletus</taxon>
    </lineage>
</organism>
<reference evidence="2" key="1">
    <citation type="submission" date="2021-03" db="EMBL/GenBank/DDBJ databases">
        <title>Evolutionary innovations through gain and loss of genes in the ectomycorrhizal Boletales.</title>
        <authorList>
            <person name="Wu G."/>
            <person name="Miyauchi S."/>
            <person name="Morin E."/>
            <person name="Yang Z.-L."/>
            <person name="Xu J."/>
            <person name="Martin F.M."/>
        </authorList>
    </citation>
    <scope>NUCLEOTIDE SEQUENCE</scope>
    <source>
        <strain evidence="2">BR01</strain>
    </source>
</reference>
<evidence type="ECO:0000256" key="1">
    <source>
        <dbReference type="SAM" id="SignalP"/>
    </source>
</evidence>
<dbReference type="OrthoDB" id="10029320at2759"/>
<accession>A0A8I3A8J2</accession>
<keyword evidence="3" id="KW-1185">Reference proteome</keyword>
<feature type="signal peptide" evidence="1">
    <location>
        <begin position="1"/>
        <end position="24"/>
    </location>
</feature>
<sequence length="289" mass="32600">MSSSNHLFLLFLLLVILPLAVLLSKLIRGNSRAWAPRPIQAPRTAHETLPPTTMSEAFNPQRDENDRWKALIGESETAIKQYLVPRIHMNLDIFIRCITFRVFLVVFLGVDPNTLVFGRLEQVTTALSYFYGDAQGRNALPPDVQGILNEWLPREQFPSSLDRILPAYEALWRIVATLVVMCEDDQTKDLRWMMLDFRDNPWDRQYRSSFRADGKSVAAITDEVVGRVTPIARSQHAATSTWPLSCIQYASASGPNGWKLSNGAGGAEICGVVGVQGRWSDWAALWNIW</sequence>
<protein>
    <submittedName>
        <fullName evidence="2">Uncharacterized protein</fullName>
    </submittedName>
</protein>
<dbReference type="AlphaFoldDB" id="A0A8I3A8J2"/>
<gene>
    <name evidence="2" type="ORF">JVT61DRAFT_2668</name>
</gene>
<comment type="caution">
    <text evidence="2">The sequence shown here is derived from an EMBL/GenBank/DDBJ whole genome shotgun (WGS) entry which is preliminary data.</text>
</comment>
<name>A0A8I3A8J2_9AGAM</name>
<dbReference type="Proteomes" id="UP000683000">
    <property type="component" value="Unassembled WGS sequence"/>
</dbReference>
<proteinExistence type="predicted"/>
<evidence type="ECO:0000313" key="2">
    <source>
        <dbReference type="EMBL" id="KAG6375811.1"/>
    </source>
</evidence>
<dbReference type="EMBL" id="JAGFBS010000013">
    <property type="protein sequence ID" value="KAG6375811.1"/>
    <property type="molecule type" value="Genomic_DNA"/>
</dbReference>
<keyword evidence="1" id="KW-0732">Signal</keyword>
<evidence type="ECO:0000313" key="3">
    <source>
        <dbReference type="Proteomes" id="UP000683000"/>
    </source>
</evidence>
<feature type="chain" id="PRO_5034487522" evidence="1">
    <location>
        <begin position="25"/>
        <end position="289"/>
    </location>
</feature>